<evidence type="ECO:0000256" key="1">
    <source>
        <dbReference type="SAM" id="MobiDB-lite"/>
    </source>
</evidence>
<dbReference type="RefSeq" id="WP_161391986.1">
    <property type="nucleotide sequence ID" value="NZ_JBHSCP010000002.1"/>
</dbReference>
<dbReference type="AlphaFoldDB" id="A0A6I4U075"/>
<reference evidence="2 3" key="1">
    <citation type="submission" date="2019-12" db="EMBL/GenBank/DDBJ databases">
        <title>Genomic-based taxomic classification of the family Erythrobacteraceae.</title>
        <authorList>
            <person name="Xu L."/>
        </authorList>
    </citation>
    <scope>NUCLEOTIDE SEQUENCE [LARGE SCALE GENOMIC DNA]</scope>
    <source>
        <strain evidence="2 3">S36</strain>
    </source>
</reference>
<name>A0A6I4U075_9SPHN</name>
<gene>
    <name evidence="2" type="ORF">GRI97_14845</name>
</gene>
<proteinExistence type="predicted"/>
<evidence type="ECO:0000313" key="2">
    <source>
        <dbReference type="EMBL" id="MXP00269.1"/>
    </source>
</evidence>
<accession>A0A6I4U075</accession>
<dbReference type="EMBL" id="WTYJ01000003">
    <property type="protein sequence ID" value="MXP00269.1"/>
    <property type="molecule type" value="Genomic_DNA"/>
</dbReference>
<protein>
    <submittedName>
        <fullName evidence="2">Uncharacterized protein</fullName>
    </submittedName>
</protein>
<evidence type="ECO:0000313" key="3">
    <source>
        <dbReference type="Proteomes" id="UP000469430"/>
    </source>
</evidence>
<comment type="caution">
    <text evidence="2">The sequence shown here is derived from an EMBL/GenBank/DDBJ whole genome shotgun (WGS) entry which is preliminary data.</text>
</comment>
<organism evidence="2 3">
    <name type="scientific">Croceibacterium xixiisoli</name>
    <dbReference type="NCBI Taxonomy" id="1476466"/>
    <lineage>
        <taxon>Bacteria</taxon>
        <taxon>Pseudomonadati</taxon>
        <taxon>Pseudomonadota</taxon>
        <taxon>Alphaproteobacteria</taxon>
        <taxon>Sphingomonadales</taxon>
        <taxon>Erythrobacteraceae</taxon>
        <taxon>Croceibacterium</taxon>
    </lineage>
</organism>
<sequence length="89" mass="10217">MAELIWLSMLLAPFLLAWWMIRAQRRVRRQAAEELDQTPVARPAEDFAYEEVEQGADGLNYGHRHDGDVVPPDQWDGESDGVRALNGRR</sequence>
<keyword evidence="3" id="KW-1185">Reference proteome</keyword>
<feature type="region of interest" description="Disordered" evidence="1">
    <location>
        <begin position="60"/>
        <end position="89"/>
    </location>
</feature>
<dbReference type="Proteomes" id="UP000469430">
    <property type="component" value="Unassembled WGS sequence"/>
</dbReference>